<gene>
    <name evidence="3" type="ORF">Q0A17_01855</name>
</gene>
<keyword evidence="4" id="KW-1185">Reference proteome</keyword>
<dbReference type="RefSeq" id="WP_276292484.1">
    <property type="nucleotide sequence ID" value="NZ_CP119862.1"/>
</dbReference>
<evidence type="ECO:0000256" key="1">
    <source>
        <dbReference type="ARBA" id="ARBA00023125"/>
    </source>
</evidence>
<dbReference type="InterPro" id="IPR016032">
    <property type="entry name" value="Sig_transdc_resp-reg_C-effctor"/>
</dbReference>
<evidence type="ECO:0000313" key="4">
    <source>
        <dbReference type="Proteomes" id="UP001174867"/>
    </source>
</evidence>
<proteinExistence type="predicted"/>
<accession>A0ABT8PPA7</accession>
<evidence type="ECO:0000313" key="3">
    <source>
        <dbReference type="EMBL" id="MDN8598163.1"/>
    </source>
</evidence>
<dbReference type="SUPFAM" id="SSF46894">
    <property type="entry name" value="C-terminal effector domain of the bipartite response regulators"/>
    <property type="match status" value="1"/>
</dbReference>
<dbReference type="EMBL" id="JAUJYW010000001">
    <property type="protein sequence ID" value="MDN8598163.1"/>
    <property type="molecule type" value="Genomic_DNA"/>
</dbReference>
<dbReference type="Gene3D" id="1.10.10.10">
    <property type="entry name" value="Winged helix-like DNA-binding domain superfamily/Winged helix DNA-binding domain"/>
    <property type="match status" value="1"/>
</dbReference>
<protein>
    <submittedName>
        <fullName evidence="3">LuxR C-terminal-related transcriptional regulator</fullName>
    </submittedName>
</protein>
<evidence type="ECO:0000259" key="2">
    <source>
        <dbReference type="SMART" id="SM00421"/>
    </source>
</evidence>
<dbReference type="SMART" id="SM00421">
    <property type="entry name" value="HTH_LUXR"/>
    <property type="match status" value="1"/>
</dbReference>
<dbReference type="PRINTS" id="PR00038">
    <property type="entry name" value="HTHLUXR"/>
</dbReference>
<dbReference type="InterPro" id="IPR036388">
    <property type="entry name" value="WH-like_DNA-bd_sf"/>
</dbReference>
<organism evidence="3 4">
    <name type="scientific">Citrobacter enshiensis</name>
    <dbReference type="NCBI Taxonomy" id="2971264"/>
    <lineage>
        <taxon>Bacteria</taxon>
        <taxon>Pseudomonadati</taxon>
        <taxon>Pseudomonadota</taxon>
        <taxon>Gammaproteobacteria</taxon>
        <taxon>Enterobacterales</taxon>
        <taxon>Enterobacteriaceae</taxon>
        <taxon>Citrobacter</taxon>
    </lineage>
</organism>
<dbReference type="Pfam" id="PF00196">
    <property type="entry name" value="GerE"/>
    <property type="match status" value="1"/>
</dbReference>
<name>A0ABT8PPA7_9ENTR</name>
<dbReference type="InterPro" id="IPR000792">
    <property type="entry name" value="Tscrpt_reg_LuxR_C"/>
</dbReference>
<feature type="domain" description="HTH luxR-type" evidence="2">
    <location>
        <begin position="130"/>
        <end position="187"/>
    </location>
</feature>
<dbReference type="Proteomes" id="UP001174867">
    <property type="component" value="Unassembled WGS sequence"/>
</dbReference>
<reference evidence="3 4" key="1">
    <citation type="submission" date="2023-07" db="EMBL/GenBank/DDBJ databases">
        <title>Citrobacter selenititolerans sp. nov., isolated from seleniferous soil.</title>
        <authorList>
            <person name="Zhang S."/>
            <person name="Li K."/>
            <person name="Peng J."/>
            <person name="Wang H."/>
            <person name="Sun J."/>
            <person name="Guo Y."/>
        </authorList>
    </citation>
    <scope>NUCLEOTIDE SEQUENCE [LARGE SCALE GENOMIC DNA]</scope>
    <source>
        <strain evidence="3 4">S2-9</strain>
    </source>
</reference>
<keyword evidence="1" id="KW-0238">DNA-binding</keyword>
<sequence length="192" mass="21628">MSKAIFLGESFYTWLGMRNILRGTTLFFDMEFHSSQTLSTGKEISRNADYLIINPSESEALKYAEIIRAISLRPSATIIVLADKNTFSLFQTVCGMRLEFLDDRDSLDAILQKITNIINGKKPCAPKPLANPMTVNEFNVMMLFARGWSLSQIAGASHKSEKTISAYKSNIAKKLGHNNTRLKYMISQYSQL</sequence>
<comment type="caution">
    <text evidence="3">The sequence shown here is derived from an EMBL/GenBank/DDBJ whole genome shotgun (WGS) entry which is preliminary data.</text>
</comment>